<organism evidence="1 2">
    <name type="scientific">Metschnikowia bicuspidata</name>
    <dbReference type="NCBI Taxonomy" id="27322"/>
    <lineage>
        <taxon>Eukaryota</taxon>
        <taxon>Fungi</taxon>
        <taxon>Dikarya</taxon>
        <taxon>Ascomycota</taxon>
        <taxon>Saccharomycotina</taxon>
        <taxon>Pichiomycetes</taxon>
        <taxon>Metschnikowiaceae</taxon>
        <taxon>Metschnikowia</taxon>
    </lineage>
</organism>
<dbReference type="OrthoDB" id="4081443at2759"/>
<evidence type="ECO:0000313" key="2">
    <source>
        <dbReference type="Proteomes" id="UP000268321"/>
    </source>
</evidence>
<evidence type="ECO:0000313" key="1">
    <source>
        <dbReference type="EMBL" id="RKP29186.1"/>
    </source>
</evidence>
<proteinExistence type="predicted"/>
<sequence length="593" mass="68170">MFRLLGPNSQGLRLALLRNVKQNPTLKLPGHESELQEDYQIRKNSSVAKSEPFAPLLTERRRSDTLSFDQLLRSARQYRKVRNKVNEPLTRTIQTLSDLFKDDSVKQSLSLLNIGQYASLLNDAVFRNRFLRLSSNSNRDSDSYNHAAMHNDIMLKEAILNLMDNVSSDQIRAIAPETVQNLLFSMCQYKAWPEIVNFWENGVNDEKLSLIFLNERILAVVLPVAFSEQRYTYEQIIRLYDANVPNKDNADPELVVSIGKIALQSEDYARALDCMESLLKVYETDPDNRRMLKNLSELHLSFIGFSKDVNIATHFFNKVVEHELPYDAPLKAPHICSLLDNLLASGAGYDAPFDVWKKTLVVYAKDKFQQSAINSRYSMVNNKFLSIFFQLHPTLTEDAHAEMKKVIATYLQIKLVDEYFLNTLVSNYVWKDKSVFLQLVKLYQIHHITCTPVSNRIILKKIGDIGDFSVGDIVERWNRSLADLDSAGFQYIPIADWAALRDATINSAYSEERTPVYLALLAAYKDFHQDAKAVNRFLKTWSHSPMAKTVARVTSEPEEEFTCDAAVEVPEFSKLKRNVDYKRYSRDLFDQQK</sequence>
<evidence type="ECO:0008006" key="3">
    <source>
        <dbReference type="Google" id="ProtNLM"/>
    </source>
</evidence>
<name>A0A4P9Z904_9ASCO</name>
<dbReference type="EMBL" id="ML004503">
    <property type="protein sequence ID" value="RKP29186.1"/>
    <property type="molecule type" value="Genomic_DNA"/>
</dbReference>
<accession>A0A4P9Z904</accession>
<reference evidence="2" key="1">
    <citation type="journal article" date="2018" name="Nat. Microbiol.">
        <title>Leveraging single-cell genomics to expand the fungal tree of life.</title>
        <authorList>
            <person name="Ahrendt S.R."/>
            <person name="Quandt C.A."/>
            <person name="Ciobanu D."/>
            <person name="Clum A."/>
            <person name="Salamov A."/>
            <person name="Andreopoulos B."/>
            <person name="Cheng J.F."/>
            <person name="Woyke T."/>
            <person name="Pelin A."/>
            <person name="Henrissat B."/>
            <person name="Reynolds N.K."/>
            <person name="Benny G.L."/>
            <person name="Smith M.E."/>
            <person name="James T.Y."/>
            <person name="Grigoriev I.V."/>
        </authorList>
    </citation>
    <scope>NUCLEOTIDE SEQUENCE [LARGE SCALE GENOMIC DNA]</scope>
    <source>
        <strain evidence="2">Baker2002</strain>
    </source>
</reference>
<dbReference type="Proteomes" id="UP000268321">
    <property type="component" value="Unassembled WGS sequence"/>
</dbReference>
<protein>
    <recommendedName>
        <fullName evidence="3">Protein RMD9, mitochondrial</fullName>
    </recommendedName>
</protein>
<dbReference type="AlphaFoldDB" id="A0A4P9Z904"/>
<gene>
    <name evidence="1" type="ORF">METBISCDRAFT_24458</name>
</gene>
<keyword evidence="2" id="KW-1185">Reference proteome</keyword>